<feature type="domain" description="SHOCT" evidence="1">
    <location>
        <begin position="155"/>
        <end position="182"/>
    </location>
</feature>
<keyword evidence="4" id="KW-1185">Reference proteome</keyword>
<dbReference type="EMBL" id="FWXH01000002">
    <property type="protein sequence ID" value="SMC17083.1"/>
    <property type="molecule type" value="Genomic_DNA"/>
</dbReference>
<dbReference type="AlphaFoldDB" id="A0A1W1WZQ5"/>
<gene>
    <name evidence="3" type="ORF">SAMN02745134_00231</name>
</gene>
<dbReference type="Proteomes" id="UP000192468">
    <property type="component" value="Unassembled WGS sequence"/>
</dbReference>
<evidence type="ECO:0000259" key="2">
    <source>
        <dbReference type="Pfam" id="PF14470"/>
    </source>
</evidence>
<feature type="domain" description="YokE-like PH" evidence="2">
    <location>
        <begin position="19"/>
        <end position="95"/>
    </location>
</feature>
<sequence>MGKLKQKELPKNIMESINLSNDEKVLLWLKGTNKEWLICSDKQVFIIKKGFMTGHTFGSGVFQMPYKNIAGATVNYHLLSGYFELSAGGMQNTAKSYWSNDKGSDPKQAPNCISITSKSLANEFREACTFINNKIGESSTSQTSQTPHYSNNIPEQIRKLAELKQSGILTDDEFETKKKELLDKI</sequence>
<dbReference type="InterPro" id="IPR018649">
    <property type="entry name" value="SHOCT"/>
</dbReference>
<accession>A0A1W1WZQ5</accession>
<dbReference type="Pfam" id="PF14470">
    <property type="entry name" value="bPH_3"/>
    <property type="match status" value="1"/>
</dbReference>
<evidence type="ECO:0000259" key="1">
    <source>
        <dbReference type="Pfam" id="PF09851"/>
    </source>
</evidence>
<protein>
    <submittedName>
        <fullName evidence="3">Short C-terminal domain-containing protein</fullName>
    </submittedName>
</protein>
<evidence type="ECO:0000313" key="4">
    <source>
        <dbReference type="Proteomes" id="UP000192468"/>
    </source>
</evidence>
<dbReference type="InterPro" id="IPR039519">
    <property type="entry name" value="YokE-like_PH"/>
</dbReference>
<reference evidence="3 4" key="1">
    <citation type="submission" date="2017-04" db="EMBL/GenBank/DDBJ databases">
        <authorList>
            <person name="Afonso C.L."/>
            <person name="Miller P.J."/>
            <person name="Scott M.A."/>
            <person name="Spackman E."/>
            <person name="Goraichik I."/>
            <person name="Dimitrov K.M."/>
            <person name="Suarez D.L."/>
            <person name="Swayne D.E."/>
        </authorList>
    </citation>
    <scope>NUCLEOTIDE SEQUENCE [LARGE SCALE GENOMIC DNA]</scope>
    <source>
        <strain evidence="3 4">DSM 12555</strain>
    </source>
</reference>
<proteinExistence type="predicted"/>
<dbReference type="RefSeq" id="WP_207651862.1">
    <property type="nucleotide sequence ID" value="NZ_FWXH01000002.1"/>
</dbReference>
<dbReference type="Pfam" id="PF09851">
    <property type="entry name" value="SHOCT"/>
    <property type="match status" value="1"/>
</dbReference>
<organism evidence="3 4">
    <name type="scientific">Clostridium acidisoli DSM 12555</name>
    <dbReference type="NCBI Taxonomy" id="1121291"/>
    <lineage>
        <taxon>Bacteria</taxon>
        <taxon>Bacillati</taxon>
        <taxon>Bacillota</taxon>
        <taxon>Clostridia</taxon>
        <taxon>Eubacteriales</taxon>
        <taxon>Clostridiaceae</taxon>
        <taxon>Clostridium</taxon>
    </lineage>
</organism>
<name>A0A1W1WZQ5_9CLOT</name>
<evidence type="ECO:0000313" key="3">
    <source>
        <dbReference type="EMBL" id="SMC17083.1"/>
    </source>
</evidence>